<organism evidence="2 3">
    <name type="scientific">Scophthalmus maximus</name>
    <name type="common">Turbot</name>
    <name type="synonym">Psetta maxima</name>
    <dbReference type="NCBI Taxonomy" id="52904"/>
    <lineage>
        <taxon>Eukaryota</taxon>
        <taxon>Metazoa</taxon>
        <taxon>Chordata</taxon>
        <taxon>Craniata</taxon>
        <taxon>Vertebrata</taxon>
        <taxon>Euteleostomi</taxon>
        <taxon>Actinopterygii</taxon>
        <taxon>Neopterygii</taxon>
        <taxon>Teleostei</taxon>
        <taxon>Neoteleostei</taxon>
        <taxon>Acanthomorphata</taxon>
        <taxon>Carangaria</taxon>
        <taxon>Pleuronectiformes</taxon>
        <taxon>Pleuronectoidei</taxon>
        <taxon>Scophthalmidae</taxon>
        <taxon>Scophthalmus</taxon>
    </lineage>
</organism>
<reference evidence="2 3" key="1">
    <citation type="submission" date="2019-06" db="EMBL/GenBank/DDBJ databases">
        <title>Draft genomes of female and male turbot (Scophthalmus maximus).</title>
        <authorList>
            <person name="Xu H."/>
            <person name="Xu X.-W."/>
            <person name="Shao C."/>
            <person name="Chen S."/>
        </authorList>
    </citation>
    <scope>NUCLEOTIDE SEQUENCE [LARGE SCALE GENOMIC DNA]</scope>
    <source>
        <strain evidence="2">Ysfricsl-2016a</strain>
        <tissue evidence="2">Blood</tissue>
    </source>
</reference>
<evidence type="ECO:0000256" key="1">
    <source>
        <dbReference type="SAM" id="MobiDB-lite"/>
    </source>
</evidence>
<dbReference type="AlphaFoldDB" id="A0A6A4TI64"/>
<evidence type="ECO:0000313" key="2">
    <source>
        <dbReference type="EMBL" id="KAF0041762.1"/>
    </source>
</evidence>
<sequence>MTCDKSVKTECYCNFGNSFTPEESLSLSAVASKSKTLYQKGTWERLQKRSTVTTVAFSERETTESEVEADRMRPQPVELKAVGVDAAQQGNRSAKRRRGSGREGSQSYGGIRFK</sequence>
<accession>A0A6A4TI64</accession>
<protein>
    <submittedName>
        <fullName evidence="2">Uncharacterized protein</fullName>
    </submittedName>
</protein>
<feature type="region of interest" description="Disordered" evidence="1">
    <location>
        <begin position="59"/>
        <end position="114"/>
    </location>
</feature>
<evidence type="ECO:0000313" key="3">
    <source>
        <dbReference type="Proteomes" id="UP000438429"/>
    </source>
</evidence>
<gene>
    <name evidence="2" type="ORF">F2P81_005294</name>
</gene>
<feature type="compositionally biased region" description="Basic and acidic residues" evidence="1">
    <location>
        <begin position="59"/>
        <end position="73"/>
    </location>
</feature>
<dbReference type="Proteomes" id="UP000438429">
    <property type="component" value="Unassembled WGS sequence"/>
</dbReference>
<dbReference type="EMBL" id="VEVO01000005">
    <property type="protein sequence ID" value="KAF0041762.1"/>
    <property type="molecule type" value="Genomic_DNA"/>
</dbReference>
<proteinExistence type="predicted"/>
<comment type="caution">
    <text evidence="2">The sequence shown here is derived from an EMBL/GenBank/DDBJ whole genome shotgun (WGS) entry which is preliminary data.</text>
</comment>
<feature type="compositionally biased region" description="Low complexity" evidence="1">
    <location>
        <begin position="103"/>
        <end position="114"/>
    </location>
</feature>
<name>A0A6A4TI64_SCOMX</name>